<feature type="signal peptide" evidence="5">
    <location>
        <begin position="1"/>
        <end position="23"/>
    </location>
</feature>
<dbReference type="SUPFAM" id="SSF53850">
    <property type="entry name" value="Periplasmic binding protein-like II"/>
    <property type="match status" value="1"/>
</dbReference>
<gene>
    <name evidence="6" type="ORF">BCM02_11658</name>
</gene>
<dbReference type="AlphaFoldDB" id="A0A5S5BPR8"/>
<dbReference type="GO" id="GO:0030313">
    <property type="term" value="C:cell envelope"/>
    <property type="evidence" value="ECO:0007669"/>
    <property type="project" value="UniProtKB-SubCell"/>
</dbReference>
<dbReference type="RefSeq" id="WP_246183649.1">
    <property type="nucleotide sequence ID" value="NZ_VNHS01000016.1"/>
</dbReference>
<dbReference type="EMBL" id="VNHS01000016">
    <property type="protein sequence ID" value="TYP69181.1"/>
    <property type="molecule type" value="Genomic_DNA"/>
</dbReference>
<feature type="chain" id="PRO_5038612385" evidence="5">
    <location>
        <begin position="24"/>
        <end position="393"/>
    </location>
</feature>
<accession>A0A5S5BPR8</accession>
<keyword evidence="4 5" id="KW-0732">Signal</keyword>
<evidence type="ECO:0000256" key="2">
    <source>
        <dbReference type="ARBA" id="ARBA00008520"/>
    </source>
</evidence>
<keyword evidence="7" id="KW-1185">Reference proteome</keyword>
<keyword evidence="3" id="KW-0813">Transport</keyword>
<comment type="subcellular location">
    <subcellularLocation>
        <location evidence="1">Cell envelope</location>
    </subcellularLocation>
</comment>
<sequence length="393" mass="42714">MTVRHRNTCWASALMALSLAVTACGSYEYASGGEIGVDVDQATMDAMQTAEVTPTSADAAEAKALIQPVKVMWWHSMDGELGKAAKQLAANFNAWHPAVRVEAVYQGTCDESLSKIMASTDGKSAPSLIHMCDTGSRFMIDSGAVKPVQLFMDAEGYDLSALEPTIRNLYTFEGKLYAMPFYTSGSMLYYNKALFMKAGLDPKSPPTTLDEVAEAADKLTGSGVAVDDELARGLDRKAEDARSAFINGQAAMMLDSSASLSVIVDGVSDKFEVGAAFMPRPTDADESGVLLDGASLWVMNNKPEAEQKAAWAFVKYLAEPKTQAEWYIHTGYFPITTKAYDKRIVKENMEKYPQFLTAVEQLRRTKSNAATQSAFASAGMPPKARRQVEMTIE</sequence>
<comment type="caution">
    <text evidence="6">The sequence shown here is derived from an EMBL/GenBank/DDBJ whole genome shotgun (WGS) entry which is preliminary data.</text>
</comment>
<proteinExistence type="inferred from homology"/>
<dbReference type="InterPro" id="IPR050490">
    <property type="entry name" value="Bact_solute-bd_prot1"/>
</dbReference>
<dbReference type="PROSITE" id="PS51257">
    <property type="entry name" value="PROKAR_LIPOPROTEIN"/>
    <property type="match status" value="1"/>
</dbReference>
<evidence type="ECO:0000256" key="4">
    <source>
        <dbReference type="ARBA" id="ARBA00022729"/>
    </source>
</evidence>
<name>A0A5S5BPR8_9BACL</name>
<dbReference type="PANTHER" id="PTHR43649:SF31">
    <property type="entry name" value="SN-GLYCEROL-3-PHOSPHATE-BINDING PERIPLASMIC PROTEIN UGPB"/>
    <property type="match status" value="1"/>
</dbReference>
<dbReference type="PANTHER" id="PTHR43649">
    <property type="entry name" value="ARABINOSE-BINDING PROTEIN-RELATED"/>
    <property type="match status" value="1"/>
</dbReference>
<evidence type="ECO:0000256" key="3">
    <source>
        <dbReference type="ARBA" id="ARBA00022448"/>
    </source>
</evidence>
<evidence type="ECO:0000313" key="7">
    <source>
        <dbReference type="Proteomes" id="UP000323257"/>
    </source>
</evidence>
<reference evidence="6 7" key="1">
    <citation type="submission" date="2019-07" db="EMBL/GenBank/DDBJ databases">
        <title>Genomic Encyclopedia of Type Strains, Phase III (KMG-III): the genomes of soil and plant-associated and newly described type strains.</title>
        <authorList>
            <person name="Whitman W."/>
        </authorList>
    </citation>
    <scope>NUCLEOTIDE SEQUENCE [LARGE SCALE GENOMIC DNA]</scope>
    <source>
        <strain evidence="6 7">BL24</strain>
    </source>
</reference>
<protein>
    <submittedName>
        <fullName evidence="6">sn-glycerol 3-phosphate transport system substrate-binding protein</fullName>
    </submittedName>
</protein>
<evidence type="ECO:0000256" key="5">
    <source>
        <dbReference type="SAM" id="SignalP"/>
    </source>
</evidence>
<dbReference type="CDD" id="cd14748">
    <property type="entry name" value="PBP2_UgpB"/>
    <property type="match status" value="1"/>
</dbReference>
<organism evidence="6 7">
    <name type="scientific">Paenibacillus methanolicus</name>
    <dbReference type="NCBI Taxonomy" id="582686"/>
    <lineage>
        <taxon>Bacteria</taxon>
        <taxon>Bacillati</taxon>
        <taxon>Bacillota</taxon>
        <taxon>Bacilli</taxon>
        <taxon>Bacillales</taxon>
        <taxon>Paenibacillaceae</taxon>
        <taxon>Paenibacillus</taxon>
    </lineage>
</organism>
<evidence type="ECO:0000256" key="1">
    <source>
        <dbReference type="ARBA" id="ARBA00004196"/>
    </source>
</evidence>
<dbReference type="InterPro" id="IPR006059">
    <property type="entry name" value="SBP"/>
</dbReference>
<dbReference type="Proteomes" id="UP000323257">
    <property type="component" value="Unassembled WGS sequence"/>
</dbReference>
<dbReference type="Pfam" id="PF01547">
    <property type="entry name" value="SBP_bac_1"/>
    <property type="match status" value="1"/>
</dbReference>
<comment type="similarity">
    <text evidence="2">Belongs to the bacterial solute-binding protein 1 family.</text>
</comment>
<evidence type="ECO:0000313" key="6">
    <source>
        <dbReference type="EMBL" id="TYP69181.1"/>
    </source>
</evidence>
<dbReference type="Gene3D" id="3.40.190.10">
    <property type="entry name" value="Periplasmic binding protein-like II"/>
    <property type="match status" value="3"/>
</dbReference>